<dbReference type="SUPFAM" id="SSF51230">
    <property type="entry name" value="Single hybrid motif"/>
    <property type="match status" value="1"/>
</dbReference>
<evidence type="ECO:0000259" key="24">
    <source>
        <dbReference type="PROSITE" id="PS50979"/>
    </source>
</evidence>
<dbReference type="GO" id="GO:0005524">
    <property type="term" value="F:ATP binding"/>
    <property type="evidence" value="ECO:0007669"/>
    <property type="project" value="UniProtKB-UniRule"/>
</dbReference>
<dbReference type="InterPro" id="IPR011054">
    <property type="entry name" value="Rudment_hybrid_motif"/>
</dbReference>
<dbReference type="InterPro" id="IPR005482">
    <property type="entry name" value="Biotin_COase_C"/>
</dbReference>
<comment type="cofactor">
    <cofactor evidence="1">
        <name>biotin</name>
        <dbReference type="ChEBI" id="CHEBI:57586"/>
    </cofactor>
</comment>
<dbReference type="PROSITE" id="PS00867">
    <property type="entry name" value="CPSASE_2"/>
    <property type="match status" value="1"/>
</dbReference>
<dbReference type="Gene3D" id="3.30.700.30">
    <property type="match status" value="1"/>
</dbReference>
<evidence type="ECO:0000256" key="3">
    <source>
        <dbReference type="ARBA" id="ARBA00005060"/>
    </source>
</evidence>
<dbReference type="Pfam" id="PF02786">
    <property type="entry name" value="CPSase_L_D2"/>
    <property type="match status" value="1"/>
</dbReference>
<dbReference type="PROSITE" id="PS00866">
    <property type="entry name" value="CPSASE_1"/>
    <property type="match status" value="1"/>
</dbReference>
<comment type="function">
    <text evidence="20">This is one of the 2 subunits of the biotin-dependent propionyl-CoA carboxylase (PCC), a mitochondrial enzyme involved in the catabolism of odd chain fatty acids, branched-chain amino acids isoleucine, threonine, methionine, and valine and other metabolites. Propionyl-CoA carboxylase catalyzes the carboxylation of propionyl-CoA/propanoyl-CoA to D-methylmalonyl-CoA/(S)-methylmalonyl-CoA. Within the holoenzyme, the alpha subunit catalyzes the ATP-dependent carboxylation of the biotin carried by the biotin carboxyl carrier (BCC) domain, while the beta subunit then transfers the carboxyl group from carboxylated biotin to propionyl-CoA. Propionyl-CoA carboxylase also significantly acts on butyryl-CoA/butanoyl-CoA, which is converted to ethylmalonyl-CoA/(2S)-ethylmalonyl-CoA. Other alternative minor substrates include (2E)-butenoyl-CoA/crotonoyl-CoA.</text>
</comment>
<dbReference type="EMBL" id="CAJPEV010002506">
    <property type="protein sequence ID" value="CAG0897140.1"/>
    <property type="molecule type" value="Genomic_DNA"/>
</dbReference>
<dbReference type="InterPro" id="IPR000089">
    <property type="entry name" value="Biotin_lipoyl"/>
</dbReference>
<evidence type="ECO:0000256" key="4">
    <source>
        <dbReference type="ARBA" id="ARBA00013050"/>
    </source>
</evidence>
<evidence type="ECO:0000256" key="6">
    <source>
        <dbReference type="ARBA" id="ARBA00022598"/>
    </source>
</evidence>
<dbReference type="InterPro" id="IPR041265">
    <property type="entry name" value="PCC_BT"/>
</dbReference>
<evidence type="ECO:0000256" key="12">
    <source>
        <dbReference type="ARBA" id="ARBA00022963"/>
    </source>
</evidence>
<evidence type="ECO:0000256" key="21">
    <source>
        <dbReference type="PROSITE-ProRule" id="PRU00409"/>
    </source>
</evidence>
<evidence type="ECO:0000256" key="15">
    <source>
        <dbReference type="ARBA" id="ARBA00023211"/>
    </source>
</evidence>
<dbReference type="Pfam" id="PF18140">
    <property type="entry name" value="PCC_BT"/>
    <property type="match status" value="1"/>
</dbReference>
<keyword evidence="14" id="KW-0496">Mitochondrion</keyword>
<dbReference type="Proteomes" id="UP000677054">
    <property type="component" value="Unassembled WGS sequence"/>
</dbReference>
<keyword evidence="16" id="KW-0092">Biotin</keyword>
<dbReference type="InterPro" id="IPR005479">
    <property type="entry name" value="CPAse_ATP-bd"/>
</dbReference>
<dbReference type="UniPathway" id="UPA00945">
    <property type="reaction ID" value="UER00908"/>
</dbReference>
<dbReference type="InterPro" id="IPR011764">
    <property type="entry name" value="Biotin_carboxylation_dom"/>
</dbReference>
<dbReference type="PROSITE" id="PS50979">
    <property type="entry name" value="BC"/>
    <property type="match status" value="1"/>
</dbReference>
<gene>
    <name evidence="25" type="ORF">DSTB1V02_LOCUS9613</name>
</gene>
<proteinExistence type="predicted"/>
<dbReference type="Gene3D" id="3.30.1490.20">
    <property type="entry name" value="ATP-grasp fold, A domain"/>
    <property type="match status" value="1"/>
</dbReference>
<dbReference type="FunFam" id="3.40.50.20:FF:000010">
    <property type="entry name" value="Propionyl-CoA carboxylase subunit alpha"/>
    <property type="match status" value="1"/>
</dbReference>
<evidence type="ECO:0000256" key="17">
    <source>
        <dbReference type="ARBA" id="ARBA00031557"/>
    </source>
</evidence>
<feature type="domain" description="Lipoyl-binding" evidence="22">
    <location>
        <begin position="645"/>
        <end position="720"/>
    </location>
</feature>
<dbReference type="PROSITE" id="PS50975">
    <property type="entry name" value="ATP_GRASP"/>
    <property type="match status" value="1"/>
</dbReference>
<dbReference type="Gene3D" id="2.40.50.100">
    <property type="match status" value="1"/>
</dbReference>
<accession>A0A7R9A974</accession>
<dbReference type="InterPro" id="IPR013815">
    <property type="entry name" value="ATP_grasp_subdomain_1"/>
</dbReference>
<dbReference type="Gene3D" id="3.40.50.20">
    <property type="match status" value="1"/>
</dbReference>
<dbReference type="NCBIfam" id="NF006367">
    <property type="entry name" value="PRK08591.1"/>
    <property type="match status" value="1"/>
</dbReference>
<keyword evidence="13" id="KW-0443">Lipid metabolism</keyword>
<evidence type="ECO:0000256" key="13">
    <source>
        <dbReference type="ARBA" id="ARBA00023098"/>
    </source>
</evidence>
<sequence length="720" mass="79844">MAVLRLMGSGGIMLRRQGVQQLKLVTRLASSIEHKLDPKWFEIYTTDPINRSEPTFDKILIANRGEIACRVILTARRMGIKTVAIHSDVDSNAVHVRLADEKVCVGKAPTSQSYLNVDAILDAVRKTGSQAVHPGYGFLSENTKFAGILESEGITFIGPSASAIIKMGDKLESKRLAKAANVNGIPGYDGEIRDVDHCLEIANQIGYPVMVKASAGGGGKGMRIAWNDHECKDGFRLSKDEAKSSFGDDRMLVEKYVSNPRHIEIQVLGDKHGNAIYLNERECSIQRRNQKVIEESPSPFVDPQLRKAMGEQAVAMAKHVGYSSAGTVEFLVDDQKNFYFLEMNTRLQVEHPITECITGVDLVYQMIRSAKGYPLRLKQSDIPVRGWAIESRVYAEDPSKNFGLPSIGRLSRYIEPNHLEGVRCDSGIEEGSDISVYYDPMICKLVTYAPTRELAIQKQIQALDEYVIRGVTHNIPLLRDIFTEARFRKGDINTSYLPTVYPDGFQGVQLTNTVKKSLMAIGAVMRAKDKKRMRMIYGQAPTHRVIPKSFEFVVNLREENTPCTVVEKDGYYVITFADGEKVTVSDTFNLAEPVAKMKVNGKNDIAQLIWRKAGGKMRIRYMGTAFNVNVLEGSVADYMKFMPVLVKADTSKTVIAPMPGVVKSVSAQVGQMVPEGQEVCVIEAMKMQNSLTAASAGKVKAIHIKTGDTVEEDQVLVEFE</sequence>
<evidence type="ECO:0000256" key="7">
    <source>
        <dbReference type="ARBA" id="ARBA00022723"/>
    </source>
</evidence>
<name>A0A7R9A974_9CRUS</name>
<evidence type="ECO:0000256" key="19">
    <source>
        <dbReference type="ARBA" id="ARBA00049495"/>
    </source>
</evidence>
<dbReference type="InterPro" id="IPR050856">
    <property type="entry name" value="Biotin_carboxylase_complex"/>
</dbReference>
<evidence type="ECO:0000256" key="20">
    <source>
        <dbReference type="ARBA" id="ARBA00056148"/>
    </source>
</evidence>
<dbReference type="CDD" id="cd06850">
    <property type="entry name" value="biotinyl_domain"/>
    <property type="match status" value="1"/>
</dbReference>
<keyword evidence="7" id="KW-0479">Metal-binding</keyword>
<dbReference type="Gene3D" id="3.30.470.20">
    <property type="entry name" value="ATP-grasp fold, B domain"/>
    <property type="match status" value="1"/>
</dbReference>
<dbReference type="OrthoDB" id="196847at2759"/>
<dbReference type="SUPFAM" id="SSF56059">
    <property type="entry name" value="Glutathione synthetase ATP-binding domain-like"/>
    <property type="match status" value="1"/>
</dbReference>
<dbReference type="FunFam" id="3.30.470.20:FF:000028">
    <property type="entry name" value="Methylcrotonoyl-CoA carboxylase subunit alpha, mitochondrial"/>
    <property type="match status" value="1"/>
</dbReference>
<dbReference type="EC" id="6.4.1.3" evidence="4"/>
<comment type="catalytic activity">
    <reaction evidence="18">
        <text>butanoyl-CoA + hydrogencarbonate + ATP = (2S)-ethylmalonyl-CoA + ADP + phosphate + H(+)</text>
        <dbReference type="Rhea" id="RHEA:59520"/>
        <dbReference type="ChEBI" id="CHEBI:15378"/>
        <dbReference type="ChEBI" id="CHEBI:17544"/>
        <dbReference type="ChEBI" id="CHEBI:30616"/>
        <dbReference type="ChEBI" id="CHEBI:43474"/>
        <dbReference type="ChEBI" id="CHEBI:57371"/>
        <dbReference type="ChEBI" id="CHEBI:60909"/>
        <dbReference type="ChEBI" id="CHEBI:456216"/>
    </reaction>
    <physiologicalReaction direction="left-to-right" evidence="18">
        <dbReference type="Rhea" id="RHEA:59521"/>
    </physiologicalReaction>
</comment>
<evidence type="ECO:0000259" key="22">
    <source>
        <dbReference type="PROSITE" id="PS50968"/>
    </source>
</evidence>
<evidence type="ECO:0000256" key="10">
    <source>
        <dbReference type="ARBA" id="ARBA00022842"/>
    </source>
</evidence>
<dbReference type="PROSITE" id="PS50968">
    <property type="entry name" value="BIOTINYL_LIPOYL"/>
    <property type="match status" value="1"/>
</dbReference>
<evidence type="ECO:0000256" key="1">
    <source>
        <dbReference type="ARBA" id="ARBA00001953"/>
    </source>
</evidence>
<dbReference type="EMBL" id="LR902023">
    <property type="protein sequence ID" value="CAD7249826.1"/>
    <property type="molecule type" value="Genomic_DNA"/>
</dbReference>
<comment type="catalytic activity">
    <reaction evidence="19">
        <text>propanoyl-CoA + hydrogencarbonate + ATP = (S)-methylmalonyl-CoA + ADP + phosphate + H(+)</text>
        <dbReference type="Rhea" id="RHEA:23720"/>
        <dbReference type="ChEBI" id="CHEBI:15378"/>
        <dbReference type="ChEBI" id="CHEBI:17544"/>
        <dbReference type="ChEBI" id="CHEBI:30616"/>
        <dbReference type="ChEBI" id="CHEBI:43474"/>
        <dbReference type="ChEBI" id="CHEBI:57327"/>
        <dbReference type="ChEBI" id="CHEBI:57392"/>
        <dbReference type="ChEBI" id="CHEBI:456216"/>
        <dbReference type="EC" id="6.4.1.3"/>
    </reaction>
    <physiologicalReaction direction="left-to-right" evidence="19">
        <dbReference type="Rhea" id="RHEA:23721"/>
    </physiologicalReaction>
</comment>
<feature type="domain" description="Biotin carboxylation" evidence="24">
    <location>
        <begin position="55"/>
        <end position="502"/>
    </location>
</feature>
<dbReference type="GO" id="GO:0046872">
    <property type="term" value="F:metal ion binding"/>
    <property type="evidence" value="ECO:0007669"/>
    <property type="project" value="UniProtKB-KW"/>
</dbReference>
<evidence type="ECO:0000256" key="11">
    <source>
        <dbReference type="ARBA" id="ARBA00022946"/>
    </source>
</evidence>
<keyword evidence="10" id="KW-0460">Magnesium</keyword>
<evidence type="ECO:0000256" key="8">
    <source>
        <dbReference type="ARBA" id="ARBA00022741"/>
    </source>
</evidence>
<dbReference type="GO" id="GO:0004658">
    <property type="term" value="F:propionyl-CoA carboxylase activity"/>
    <property type="evidence" value="ECO:0007669"/>
    <property type="project" value="UniProtKB-EC"/>
</dbReference>
<keyword evidence="9 21" id="KW-0067">ATP-binding</keyword>
<dbReference type="Pfam" id="PF02785">
    <property type="entry name" value="Biotin_carb_C"/>
    <property type="match status" value="1"/>
</dbReference>
<evidence type="ECO:0000256" key="18">
    <source>
        <dbReference type="ARBA" id="ARBA00048208"/>
    </source>
</evidence>
<dbReference type="InterPro" id="IPR005481">
    <property type="entry name" value="BC-like_N"/>
</dbReference>
<evidence type="ECO:0000256" key="16">
    <source>
        <dbReference type="ARBA" id="ARBA00023267"/>
    </source>
</evidence>
<keyword evidence="12" id="KW-0442">Lipid degradation</keyword>
<dbReference type="FunFam" id="2.40.50.100:FF:000003">
    <property type="entry name" value="Acetyl-CoA carboxylase biotin carboxyl carrier protein"/>
    <property type="match status" value="1"/>
</dbReference>
<dbReference type="SUPFAM" id="SSF52440">
    <property type="entry name" value="PreATP-grasp domain"/>
    <property type="match status" value="1"/>
</dbReference>
<keyword evidence="6" id="KW-0436">Ligase</keyword>
<dbReference type="Pfam" id="PF00364">
    <property type="entry name" value="Biotin_lipoyl"/>
    <property type="match status" value="1"/>
</dbReference>
<evidence type="ECO:0000256" key="5">
    <source>
        <dbReference type="ARBA" id="ARBA00018058"/>
    </source>
</evidence>
<evidence type="ECO:0000259" key="23">
    <source>
        <dbReference type="PROSITE" id="PS50975"/>
    </source>
</evidence>
<dbReference type="GO" id="GO:0016042">
    <property type="term" value="P:lipid catabolic process"/>
    <property type="evidence" value="ECO:0007669"/>
    <property type="project" value="UniProtKB-KW"/>
</dbReference>
<dbReference type="InterPro" id="IPR001882">
    <property type="entry name" value="Biotin_BS"/>
</dbReference>
<keyword evidence="15" id="KW-0464">Manganese</keyword>
<dbReference type="PROSITE" id="PS00188">
    <property type="entry name" value="BIOTIN"/>
    <property type="match status" value="1"/>
</dbReference>
<dbReference type="InterPro" id="IPR011761">
    <property type="entry name" value="ATP-grasp"/>
</dbReference>
<organism evidence="25">
    <name type="scientific">Darwinula stevensoni</name>
    <dbReference type="NCBI Taxonomy" id="69355"/>
    <lineage>
        <taxon>Eukaryota</taxon>
        <taxon>Metazoa</taxon>
        <taxon>Ecdysozoa</taxon>
        <taxon>Arthropoda</taxon>
        <taxon>Crustacea</taxon>
        <taxon>Oligostraca</taxon>
        <taxon>Ostracoda</taxon>
        <taxon>Podocopa</taxon>
        <taxon>Podocopida</taxon>
        <taxon>Darwinulocopina</taxon>
        <taxon>Darwinuloidea</taxon>
        <taxon>Darwinulidae</taxon>
        <taxon>Darwinula</taxon>
    </lineage>
</organism>
<evidence type="ECO:0000313" key="26">
    <source>
        <dbReference type="Proteomes" id="UP000677054"/>
    </source>
</evidence>
<evidence type="ECO:0000256" key="9">
    <source>
        <dbReference type="ARBA" id="ARBA00022840"/>
    </source>
</evidence>
<dbReference type="InterPro" id="IPR011053">
    <property type="entry name" value="Single_hybrid_motif"/>
</dbReference>
<comment type="pathway">
    <text evidence="3">Metabolic intermediate metabolism; propanoyl-CoA degradation; succinyl-CoA from propanoyl-CoA: step 1/3.</text>
</comment>
<dbReference type="AlphaFoldDB" id="A0A7R9A974"/>
<keyword evidence="26" id="KW-1185">Reference proteome</keyword>
<dbReference type="SUPFAM" id="SSF51246">
    <property type="entry name" value="Rudiment single hybrid motif"/>
    <property type="match status" value="1"/>
</dbReference>
<dbReference type="SMART" id="SM00878">
    <property type="entry name" value="Biotin_carb_C"/>
    <property type="match status" value="1"/>
</dbReference>
<evidence type="ECO:0000256" key="14">
    <source>
        <dbReference type="ARBA" id="ARBA00023128"/>
    </source>
</evidence>
<comment type="subcellular location">
    <subcellularLocation>
        <location evidence="2">Mitochondrion matrix</location>
    </subcellularLocation>
</comment>
<feature type="domain" description="ATP-grasp" evidence="23">
    <location>
        <begin position="174"/>
        <end position="371"/>
    </location>
</feature>
<dbReference type="FunFam" id="3.30.1490.20:FF:000003">
    <property type="entry name" value="acetyl-CoA carboxylase isoform X1"/>
    <property type="match status" value="1"/>
</dbReference>
<protein>
    <recommendedName>
        <fullName evidence="5">Propionyl-CoA carboxylase alpha chain, mitochondrial</fullName>
        <ecNumber evidence="4">6.4.1.3</ecNumber>
    </recommendedName>
    <alternativeName>
        <fullName evidence="17">Propanoyl-CoA:carbon dioxide ligase subunit alpha</fullName>
    </alternativeName>
</protein>
<evidence type="ECO:0000313" key="25">
    <source>
        <dbReference type="EMBL" id="CAD7249826.1"/>
    </source>
</evidence>
<evidence type="ECO:0000256" key="2">
    <source>
        <dbReference type="ARBA" id="ARBA00004305"/>
    </source>
</evidence>
<keyword evidence="8 21" id="KW-0547">Nucleotide-binding</keyword>
<dbReference type="PANTHER" id="PTHR18866:SF33">
    <property type="entry name" value="METHYLCROTONOYL-COA CARBOXYLASE SUBUNIT ALPHA, MITOCHONDRIAL-RELATED"/>
    <property type="match status" value="1"/>
</dbReference>
<reference evidence="25" key="1">
    <citation type="submission" date="2020-11" db="EMBL/GenBank/DDBJ databases">
        <authorList>
            <person name="Tran Van P."/>
        </authorList>
    </citation>
    <scope>NUCLEOTIDE SEQUENCE</scope>
</reference>
<dbReference type="InterPro" id="IPR016185">
    <property type="entry name" value="PreATP-grasp_dom_sf"/>
</dbReference>
<keyword evidence="11" id="KW-0809">Transit peptide</keyword>
<dbReference type="Pfam" id="PF00289">
    <property type="entry name" value="Biotin_carb_N"/>
    <property type="match status" value="1"/>
</dbReference>
<dbReference type="GO" id="GO:0005759">
    <property type="term" value="C:mitochondrial matrix"/>
    <property type="evidence" value="ECO:0007669"/>
    <property type="project" value="UniProtKB-SubCell"/>
</dbReference>
<dbReference type="PANTHER" id="PTHR18866">
    <property type="entry name" value="CARBOXYLASE:PYRUVATE/ACETYL-COA/PROPIONYL-COA CARBOXYLASE"/>
    <property type="match status" value="1"/>
</dbReference>